<accession>A0ABY7H033</accession>
<proteinExistence type="predicted"/>
<dbReference type="RefSeq" id="WP_269034964.1">
    <property type="nucleotide sequence ID" value="NZ_CP114040.1"/>
</dbReference>
<name>A0ABY7H033_9BACT</name>
<gene>
    <name evidence="1" type="ORF">O0S08_41035</name>
</gene>
<protein>
    <submittedName>
        <fullName evidence="1">Ferritin-like domain-containing protein</fullName>
    </submittedName>
</protein>
<reference evidence="1" key="1">
    <citation type="submission" date="2022-11" db="EMBL/GenBank/DDBJ databases">
        <title>Minimal conservation of predation-associated metabolite biosynthetic gene clusters underscores biosynthetic potential of Myxococcota including descriptions for ten novel species: Archangium lansinium sp. nov., Myxococcus landrumus sp. nov., Nannocystis bai.</title>
        <authorList>
            <person name="Ahearne A."/>
            <person name="Stevens C."/>
            <person name="Dowd S."/>
        </authorList>
    </citation>
    <scope>NUCLEOTIDE SEQUENCE</scope>
    <source>
        <strain evidence="1">Fl3</strain>
    </source>
</reference>
<sequence>MLISRRPHVRLSAIATAVLALEAAGCGIGSKCPDNDPETGAFQGVVKGPDLANARKDGNTDAERCEAACRVVADEELDEIVTCEVIGPADDPDHPWAEGVEELTVTCTATFTPHQFCTGRRPQGHHEADIVVQSRPAWFAVHAHLERAAVTAFRELAEWLAVRGAPASLVARCREAAADEVRHADALEALARRDGAEVPPARADPPADDLFAVACHNAVEGCVSEAFAAIVAAHQAGHARSLELRALFSRLAADELRHGQLAWDLHAWLWDQLTSAQQTALAELQARALADLPVSSRRAAAATPRELGWPGPDHAARMAELFAGRLRAAAGLAA</sequence>
<dbReference type="Proteomes" id="UP001164459">
    <property type="component" value="Chromosome"/>
</dbReference>
<organism evidence="1 2">
    <name type="scientific">Nannocystis punicea</name>
    <dbReference type="NCBI Taxonomy" id="2995304"/>
    <lineage>
        <taxon>Bacteria</taxon>
        <taxon>Pseudomonadati</taxon>
        <taxon>Myxococcota</taxon>
        <taxon>Polyangia</taxon>
        <taxon>Nannocystales</taxon>
        <taxon>Nannocystaceae</taxon>
        <taxon>Nannocystis</taxon>
    </lineage>
</organism>
<dbReference type="SUPFAM" id="SSF47240">
    <property type="entry name" value="Ferritin-like"/>
    <property type="match status" value="1"/>
</dbReference>
<evidence type="ECO:0000313" key="1">
    <source>
        <dbReference type="EMBL" id="WAS92607.1"/>
    </source>
</evidence>
<keyword evidence="2" id="KW-1185">Reference proteome</keyword>
<evidence type="ECO:0000313" key="2">
    <source>
        <dbReference type="Proteomes" id="UP001164459"/>
    </source>
</evidence>
<dbReference type="CDD" id="cd00657">
    <property type="entry name" value="Ferritin_like"/>
    <property type="match status" value="1"/>
</dbReference>
<dbReference type="InterPro" id="IPR009078">
    <property type="entry name" value="Ferritin-like_SF"/>
</dbReference>
<dbReference type="EMBL" id="CP114040">
    <property type="protein sequence ID" value="WAS92607.1"/>
    <property type="molecule type" value="Genomic_DNA"/>
</dbReference>